<dbReference type="Proteomes" id="UP001166191">
    <property type="component" value="Unassembled WGS sequence"/>
</dbReference>
<protein>
    <submittedName>
        <fullName evidence="2">VOC family protein</fullName>
    </submittedName>
</protein>
<evidence type="ECO:0000313" key="3">
    <source>
        <dbReference type="Proteomes" id="UP001166191"/>
    </source>
</evidence>
<dbReference type="InterPro" id="IPR037523">
    <property type="entry name" value="VOC_core"/>
</dbReference>
<dbReference type="PROSITE" id="PS51819">
    <property type="entry name" value="VOC"/>
    <property type="match status" value="1"/>
</dbReference>
<gene>
    <name evidence="2" type="ORF">KNW02_03485</name>
</gene>
<organism evidence="2 3">
    <name type="scientific">Paracoccus marinaquae</name>
    <dbReference type="NCBI Taxonomy" id="2841926"/>
    <lineage>
        <taxon>Bacteria</taxon>
        <taxon>Pseudomonadati</taxon>
        <taxon>Pseudomonadota</taxon>
        <taxon>Alphaproteobacteria</taxon>
        <taxon>Rhodobacterales</taxon>
        <taxon>Paracoccaceae</taxon>
        <taxon>Paracoccus</taxon>
    </lineage>
</organism>
<evidence type="ECO:0000259" key="1">
    <source>
        <dbReference type="PROSITE" id="PS51819"/>
    </source>
</evidence>
<reference evidence="2" key="1">
    <citation type="submission" date="2021-06" db="EMBL/GenBank/DDBJ databases">
        <title>Paracoccus bacterium XHP0099 sp. nov., isolated from the surface waters of the Yellow Sea.</title>
        <authorList>
            <person name="Xue H."/>
            <person name="Zhang D."/>
        </authorList>
    </citation>
    <scope>NUCLEOTIDE SEQUENCE</scope>
    <source>
        <strain evidence="2">XHP0099</strain>
    </source>
</reference>
<dbReference type="InterPro" id="IPR004360">
    <property type="entry name" value="Glyas_Fos-R_dOase_dom"/>
</dbReference>
<dbReference type="RefSeq" id="WP_216031871.1">
    <property type="nucleotide sequence ID" value="NZ_JAHKNG010000003.1"/>
</dbReference>
<proteinExistence type="predicted"/>
<accession>A0ABS6AEZ6</accession>
<sequence length="119" mass="13013">MSVLRIVPNLAAQDLLRLADFYRAAFGFEMSLDMGWIAFLELGRPQRIELHAASQGGSGTDLPVISIEVDDLAEAERGVSAAGGEIVYGPVDEPWGLRRFYLRDPEGNLVNVLCHGRQG</sequence>
<feature type="domain" description="VOC" evidence="1">
    <location>
        <begin position="2"/>
        <end position="115"/>
    </location>
</feature>
<comment type="caution">
    <text evidence="2">The sequence shown here is derived from an EMBL/GenBank/DDBJ whole genome shotgun (WGS) entry which is preliminary data.</text>
</comment>
<dbReference type="Pfam" id="PF00903">
    <property type="entry name" value="Glyoxalase"/>
    <property type="match status" value="1"/>
</dbReference>
<dbReference type="EMBL" id="JAHKNG010000003">
    <property type="protein sequence ID" value="MBU3029183.1"/>
    <property type="molecule type" value="Genomic_DNA"/>
</dbReference>
<keyword evidence="3" id="KW-1185">Reference proteome</keyword>
<name>A0ABS6AEZ6_9RHOB</name>
<evidence type="ECO:0000313" key="2">
    <source>
        <dbReference type="EMBL" id="MBU3029183.1"/>
    </source>
</evidence>